<gene>
    <name evidence="1" type="ORF">HJ01_03395</name>
</gene>
<dbReference type="STRING" id="1086011.HJ01_03395"/>
<reference evidence="1 2" key="1">
    <citation type="journal article" date="2014" name="Acta Crystallogr. D">
        <title>Structure-based characterization and antifreeze properties of a hyperactive ice-binding protein from the Antarctic bacterium Flavobacterium frigoris PS1.</title>
        <authorList>
            <person name="Do H."/>
            <person name="Kim S.J."/>
            <person name="Kim H.J."/>
            <person name="Lee J.H."/>
        </authorList>
    </citation>
    <scope>NUCLEOTIDE SEQUENCE [LARGE SCALE GENOMIC DNA]</scope>
    <source>
        <strain evidence="1 2">PS1</strain>
    </source>
</reference>
<evidence type="ECO:0000313" key="2">
    <source>
        <dbReference type="Proteomes" id="UP000005566"/>
    </source>
</evidence>
<accession>H7FW48</accession>
<protein>
    <submittedName>
        <fullName evidence="1">Uncharacterized protein</fullName>
    </submittedName>
</protein>
<proteinExistence type="predicted"/>
<name>H7FW48_FLAFP</name>
<evidence type="ECO:0000313" key="1">
    <source>
        <dbReference type="EMBL" id="EIA07277.1"/>
    </source>
</evidence>
<dbReference type="EMBL" id="AHKF01000031">
    <property type="protein sequence ID" value="EIA07277.1"/>
    <property type="molecule type" value="Genomic_DNA"/>
</dbReference>
<organism evidence="1 2">
    <name type="scientific">Flavobacterium frigoris (strain PS1)</name>
    <dbReference type="NCBI Taxonomy" id="1086011"/>
    <lineage>
        <taxon>Bacteria</taxon>
        <taxon>Pseudomonadati</taxon>
        <taxon>Bacteroidota</taxon>
        <taxon>Flavobacteriia</taxon>
        <taxon>Flavobacteriales</taxon>
        <taxon>Flavobacteriaceae</taxon>
        <taxon>Flavobacterium</taxon>
    </lineage>
</organism>
<comment type="caution">
    <text evidence="1">The sequence shown here is derived from an EMBL/GenBank/DDBJ whole genome shotgun (WGS) entry which is preliminary data.</text>
</comment>
<keyword evidence="2" id="KW-1185">Reference proteome</keyword>
<dbReference type="AlphaFoldDB" id="H7FW48"/>
<sequence>MFEVGYRIVSKYSFTTSKQRKLVTPNHLRTMNSLAFKGNVWQHLLLHHSKNQ</sequence>
<dbReference type="Proteomes" id="UP000005566">
    <property type="component" value="Unassembled WGS sequence"/>
</dbReference>